<reference evidence="1" key="1">
    <citation type="journal article" date="2014" name="Front. Microbiol.">
        <title>High frequency of phylogenetically diverse reductive dehalogenase-homologous genes in deep subseafloor sedimentary metagenomes.</title>
        <authorList>
            <person name="Kawai M."/>
            <person name="Futagami T."/>
            <person name="Toyoda A."/>
            <person name="Takaki Y."/>
            <person name="Nishi S."/>
            <person name="Hori S."/>
            <person name="Arai W."/>
            <person name="Tsubouchi T."/>
            <person name="Morono Y."/>
            <person name="Uchiyama I."/>
            <person name="Ito T."/>
            <person name="Fujiyama A."/>
            <person name="Inagaki F."/>
            <person name="Takami H."/>
        </authorList>
    </citation>
    <scope>NUCLEOTIDE SEQUENCE</scope>
    <source>
        <strain evidence="1">Expedition CK06-06</strain>
    </source>
</reference>
<comment type="caution">
    <text evidence="1">The sequence shown here is derived from an EMBL/GenBank/DDBJ whole genome shotgun (WGS) entry which is preliminary data.</text>
</comment>
<protein>
    <submittedName>
        <fullName evidence="1">Uncharacterized protein</fullName>
    </submittedName>
</protein>
<sequence>ITDVDTPPTGFTALGAVVEDSVSVTGEREKFQLMTGIPSVEQFAAVTSMTARVEFSLHAISNTAIKYALGINTPRDVDSAGTGIAYGTTLLPYYTLIGLAHFLGGAQVIHYFEKCSPAGAWTEEIRGEENPRTPLAFDVAAYESTNYAGGTAEWVLFERFYWGA</sequence>
<organism evidence="1">
    <name type="scientific">marine sediment metagenome</name>
    <dbReference type="NCBI Taxonomy" id="412755"/>
    <lineage>
        <taxon>unclassified sequences</taxon>
        <taxon>metagenomes</taxon>
        <taxon>ecological metagenomes</taxon>
    </lineage>
</organism>
<name>X0T2F0_9ZZZZ</name>
<feature type="non-terminal residue" evidence="1">
    <location>
        <position position="1"/>
    </location>
</feature>
<evidence type="ECO:0000313" key="1">
    <source>
        <dbReference type="EMBL" id="GAF82357.1"/>
    </source>
</evidence>
<dbReference type="EMBL" id="BARS01006036">
    <property type="protein sequence ID" value="GAF82357.1"/>
    <property type="molecule type" value="Genomic_DNA"/>
</dbReference>
<accession>X0T2F0</accession>
<proteinExistence type="predicted"/>
<gene>
    <name evidence="1" type="ORF">S01H1_11810</name>
</gene>
<dbReference type="AlphaFoldDB" id="X0T2F0"/>